<dbReference type="SUPFAM" id="SSF53850">
    <property type="entry name" value="Periplasmic binding protein-like II"/>
    <property type="match status" value="1"/>
</dbReference>
<dbReference type="PANTHER" id="PTHR30419:SF8">
    <property type="entry name" value="NITROGEN ASSIMILATION TRANSCRIPTIONAL ACTIVATOR-RELATED"/>
    <property type="match status" value="1"/>
</dbReference>
<feature type="domain" description="LysR substrate-binding" evidence="1">
    <location>
        <begin position="12"/>
        <end position="208"/>
    </location>
</feature>
<evidence type="ECO:0000313" key="2">
    <source>
        <dbReference type="EMBL" id="MBC5663057.1"/>
    </source>
</evidence>
<organism evidence="2 3">
    <name type="scientific">Coprococcus hominis</name>
    <name type="common">ex Liu et al. 2022</name>
    <dbReference type="NCBI Taxonomy" id="2763039"/>
    <lineage>
        <taxon>Bacteria</taxon>
        <taxon>Bacillati</taxon>
        <taxon>Bacillota</taxon>
        <taxon>Clostridia</taxon>
        <taxon>Lachnospirales</taxon>
        <taxon>Lachnospiraceae</taxon>
        <taxon>Coprococcus</taxon>
    </lineage>
</organism>
<accession>A0A8I0DV59</accession>
<dbReference type="EMBL" id="JACOOX010000005">
    <property type="protein sequence ID" value="MBC5663057.1"/>
    <property type="molecule type" value="Genomic_DNA"/>
</dbReference>
<evidence type="ECO:0000259" key="1">
    <source>
        <dbReference type="Pfam" id="PF03466"/>
    </source>
</evidence>
<dbReference type="GO" id="GO:0005829">
    <property type="term" value="C:cytosol"/>
    <property type="evidence" value="ECO:0007669"/>
    <property type="project" value="TreeGrafter"/>
</dbReference>
<dbReference type="Proteomes" id="UP000615234">
    <property type="component" value="Unassembled WGS sequence"/>
</dbReference>
<sequence length="210" mass="23816">MTSSLRFNRVALLLPTILTKFQTDYPDINIQVIEDNSIELQNMLVKGDIDLMLEQLPFADDIAYYTLGEDHLYLLVTDEYLKNCFGPDFSHVKSILISTERIQVLEPCNFLLNKTGNTIRSAMNSIFQSEKMAVKVGVESNNLETLYNLCINHYGCTVYPGNFLSDRKLTDNLNAIQFNYPSASYTLGIGYMNGHYLSNAAKDLIRLMEG</sequence>
<protein>
    <submittedName>
        <fullName evidence="2">LysR family transcriptional regulator substrate-binding protein</fullName>
    </submittedName>
</protein>
<gene>
    <name evidence="2" type="ORF">H8S09_09160</name>
</gene>
<dbReference type="PANTHER" id="PTHR30419">
    <property type="entry name" value="HTH-TYPE TRANSCRIPTIONAL REGULATOR YBHD"/>
    <property type="match status" value="1"/>
</dbReference>
<dbReference type="InterPro" id="IPR005119">
    <property type="entry name" value="LysR_subst-bd"/>
</dbReference>
<dbReference type="GO" id="GO:0006355">
    <property type="term" value="P:regulation of DNA-templated transcription"/>
    <property type="evidence" value="ECO:0007669"/>
    <property type="project" value="TreeGrafter"/>
</dbReference>
<evidence type="ECO:0000313" key="3">
    <source>
        <dbReference type="Proteomes" id="UP000615234"/>
    </source>
</evidence>
<dbReference type="InterPro" id="IPR050950">
    <property type="entry name" value="HTH-type_LysR_regulators"/>
</dbReference>
<dbReference type="Gene3D" id="3.40.190.290">
    <property type="match status" value="1"/>
</dbReference>
<comment type="caution">
    <text evidence="2">The sequence shown here is derived from an EMBL/GenBank/DDBJ whole genome shotgun (WGS) entry which is preliminary data.</text>
</comment>
<name>A0A8I0DV59_9FIRM</name>
<keyword evidence="3" id="KW-1185">Reference proteome</keyword>
<proteinExistence type="predicted"/>
<dbReference type="Pfam" id="PF03466">
    <property type="entry name" value="LysR_substrate"/>
    <property type="match status" value="1"/>
</dbReference>
<reference evidence="2 3" key="1">
    <citation type="submission" date="2020-08" db="EMBL/GenBank/DDBJ databases">
        <title>Genome public.</title>
        <authorList>
            <person name="Liu C."/>
            <person name="Sun Q."/>
        </authorList>
    </citation>
    <scope>NUCLEOTIDE SEQUENCE [LARGE SCALE GENOMIC DNA]</scope>
    <source>
        <strain evidence="2 3">NSJ-10</strain>
    </source>
</reference>
<dbReference type="AlphaFoldDB" id="A0A8I0DV59"/>
<dbReference type="CDD" id="cd05466">
    <property type="entry name" value="PBP2_LTTR_substrate"/>
    <property type="match status" value="1"/>
</dbReference>